<dbReference type="EMBL" id="JAAKFY010000015">
    <property type="protein sequence ID" value="KAF3845236.1"/>
    <property type="molecule type" value="Genomic_DNA"/>
</dbReference>
<comment type="caution">
    <text evidence="1">The sequence shown here is derived from an EMBL/GenBank/DDBJ whole genome shotgun (WGS) entry which is preliminary data.</text>
</comment>
<dbReference type="AlphaFoldDB" id="A0A7J5Y728"/>
<feature type="non-terminal residue" evidence="1">
    <location>
        <position position="1"/>
    </location>
</feature>
<dbReference type="Proteomes" id="UP000518266">
    <property type="component" value="Unassembled WGS sequence"/>
</dbReference>
<sequence length="111" mass="12186">MNNYSRSLGAGLLPRALSVDVEAHVPLLVQVEELLEELRDVVVGLGRRLHEGALPLVGLGFSVLGLHLPKGLIALVPHEHDGDGLNVSLYGQHLQRRRRRNIRDTCYVLAG</sequence>
<keyword evidence="2" id="KW-1185">Reference proteome</keyword>
<proteinExistence type="predicted"/>
<protein>
    <submittedName>
        <fullName evidence="1">Uncharacterized protein</fullName>
    </submittedName>
</protein>
<evidence type="ECO:0000313" key="2">
    <source>
        <dbReference type="Proteomes" id="UP000518266"/>
    </source>
</evidence>
<evidence type="ECO:0000313" key="1">
    <source>
        <dbReference type="EMBL" id="KAF3845236.1"/>
    </source>
</evidence>
<accession>A0A7J5Y728</accession>
<gene>
    <name evidence="1" type="ORF">F7725_008399</name>
</gene>
<reference evidence="1 2" key="1">
    <citation type="submission" date="2020-03" db="EMBL/GenBank/DDBJ databases">
        <title>Dissostichus mawsoni Genome sequencing and assembly.</title>
        <authorList>
            <person name="Park H."/>
        </authorList>
    </citation>
    <scope>NUCLEOTIDE SEQUENCE [LARGE SCALE GENOMIC DNA]</scope>
    <source>
        <strain evidence="1">DM0001</strain>
        <tissue evidence="1">Muscle</tissue>
    </source>
</reference>
<organism evidence="1 2">
    <name type="scientific">Dissostichus mawsoni</name>
    <name type="common">Antarctic cod</name>
    <dbReference type="NCBI Taxonomy" id="36200"/>
    <lineage>
        <taxon>Eukaryota</taxon>
        <taxon>Metazoa</taxon>
        <taxon>Chordata</taxon>
        <taxon>Craniata</taxon>
        <taxon>Vertebrata</taxon>
        <taxon>Euteleostomi</taxon>
        <taxon>Actinopterygii</taxon>
        <taxon>Neopterygii</taxon>
        <taxon>Teleostei</taxon>
        <taxon>Neoteleostei</taxon>
        <taxon>Acanthomorphata</taxon>
        <taxon>Eupercaria</taxon>
        <taxon>Perciformes</taxon>
        <taxon>Notothenioidei</taxon>
        <taxon>Nototheniidae</taxon>
        <taxon>Dissostichus</taxon>
    </lineage>
</organism>
<name>A0A7J5Y728_DISMA</name>